<dbReference type="SUPFAM" id="SSF48371">
    <property type="entry name" value="ARM repeat"/>
    <property type="match status" value="1"/>
</dbReference>
<feature type="non-terminal residue" evidence="1">
    <location>
        <position position="76"/>
    </location>
</feature>
<dbReference type="GO" id="GO:0045296">
    <property type="term" value="F:cadherin binding"/>
    <property type="evidence" value="ECO:0007669"/>
    <property type="project" value="InterPro"/>
</dbReference>
<name>A0A820QG73_9BILA</name>
<dbReference type="Gene3D" id="1.25.10.10">
    <property type="entry name" value="Leucine-rich Repeat Variant"/>
    <property type="match status" value="1"/>
</dbReference>
<proteinExistence type="predicted"/>
<dbReference type="InterPro" id="IPR011989">
    <property type="entry name" value="ARM-like"/>
</dbReference>
<comment type="caution">
    <text evidence="1">The sequence shown here is derived from an EMBL/GenBank/DDBJ whole genome shotgun (WGS) entry which is preliminary data.</text>
</comment>
<dbReference type="PANTHER" id="PTHR45976">
    <property type="entry name" value="ARMADILLO SEGMENT POLARITY PROTEIN"/>
    <property type="match status" value="1"/>
</dbReference>
<accession>A0A820QG73</accession>
<dbReference type="Proteomes" id="UP000663868">
    <property type="component" value="Unassembled WGS sequence"/>
</dbReference>
<dbReference type="AlphaFoldDB" id="A0A820QG73"/>
<gene>
    <name evidence="1" type="ORF">KXQ929_LOCUS52121</name>
</gene>
<reference evidence="1" key="1">
    <citation type="submission" date="2021-02" db="EMBL/GenBank/DDBJ databases">
        <authorList>
            <person name="Nowell W R."/>
        </authorList>
    </citation>
    <scope>NUCLEOTIDE SEQUENCE</scope>
</reference>
<sequence length="76" mass="8474">MESVVNYALSTLHNLLLHLEHAKLEILRCGGCQKMVGLLNSNNPKFLAILTDCLHMLAFNNEEVKIIIESSNGPQQ</sequence>
<dbReference type="InterPro" id="IPR016024">
    <property type="entry name" value="ARM-type_fold"/>
</dbReference>
<organism evidence="1 2">
    <name type="scientific">Adineta steineri</name>
    <dbReference type="NCBI Taxonomy" id="433720"/>
    <lineage>
        <taxon>Eukaryota</taxon>
        <taxon>Metazoa</taxon>
        <taxon>Spiralia</taxon>
        <taxon>Gnathifera</taxon>
        <taxon>Rotifera</taxon>
        <taxon>Eurotatoria</taxon>
        <taxon>Bdelloidea</taxon>
        <taxon>Adinetida</taxon>
        <taxon>Adinetidae</taxon>
        <taxon>Adineta</taxon>
    </lineage>
</organism>
<dbReference type="EMBL" id="CAJOBB010026984">
    <property type="protein sequence ID" value="CAF4419877.1"/>
    <property type="molecule type" value="Genomic_DNA"/>
</dbReference>
<dbReference type="InterPro" id="IPR013284">
    <property type="entry name" value="Beta-catenin"/>
</dbReference>
<dbReference type="GO" id="GO:0007155">
    <property type="term" value="P:cell adhesion"/>
    <property type="evidence" value="ECO:0007669"/>
    <property type="project" value="InterPro"/>
</dbReference>
<evidence type="ECO:0000313" key="2">
    <source>
        <dbReference type="Proteomes" id="UP000663868"/>
    </source>
</evidence>
<protein>
    <submittedName>
        <fullName evidence="1">Uncharacterized protein</fullName>
    </submittedName>
</protein>
<evidence type="ECO:0000313" key="1">
    <source>
        <dbReference type="EMBL" id="CAF4419877.1"/>
    </source>
</evidence>